<evidence type="ECO:0000256" key="1">
    <source>
        <dbReference type="ARBA" id="ARBA00004370"/>
    </source>
</evidence>
<dbReference type="OrthoDB" id="1658724at2759"/>
<protein>
    <submittedName>
        <fullName evidence="7">C-4 sterol methyl oxidase</fullName>
    </submittedName>
</protein>
<dbReference type="EMBL" id="BLAL01000018">
    <property type="protein sequence ID" value="GES75891.1"/>
    <property type="molecule type" value="Genomic_DNA"/>
</dbReference>
<comment type="subcellular location">
    <subcellularLocation>
        <location evidence="1">Membrane</location>
    </subcellularLocation>
</comment>
<dbReference type="Proteomes" id="UP000615446">
    <property type="component" value="Unassembled WGS sequence"/>
</dbReference>
<dbReference type="InterPro" id="IPR050307">
    <property type="entry name" value="Sterol_Desaturase_Related"/>
</dbReference>
<keyword evidence="3" id="KW-1133">Transmembrane helix</keyword>
<keyword evidence="2" id="KW-0812">Transmembrane</keyword>
<feature type="region of interest" description="Disordered" evidence="5">
    <location>
        <begin position="329"/>
        <end position="350"/>
    </location>
</feature>
<dbReference type="GO" id="GO:0016020">
    <property type="term" value="C:membrane"/>
    <property type="evidence" value="ECO:0007669"/>
    <property type="project" value="UniProtKB-SubCell"/>
</dbReference>
<evidence type="ECO:0000256" key="4">
    <source>
        <dbReference type="ARBA" id="ARBA00023136"/>
    </source>
</evidence>
<evidence type="ECO:0000313" key="7">
    <source>
        <dbReference type="EMBL" id="GES75891.1"/>
    </source>
</evidence>
<comment type="caution">
    <text evidence="7">The sequence shown here is derived from an EMBL/GenBank/DDBJ whole genome shotgun (WGS) entry which is preliminary data.</text>
</comment>
<dbReference type="GO" id="GO:0008610">
    <property type="term" value="P:lipid biosynthetic process"/>
    <property type="evidence" value="ECO:0007669"/>
    <property type="project" value="InterPro"/>
</dbReference>
<feature type="domain" description="Fatty acid hydroxylase" evidence="6">
    <location>
        <begin position="176"/>
        <end position="312"/>
    </location>
</feature>
<dbReference type="PANTHER" id="PTHR11863">
    <property type="entry name" value="STEROL DESATURASE"/>
    <property type="match status" value="1"/>
</dbReference>
<reference evidence="7" key="1">
    <citation type="submission" date="2019-10" db="EMBL/GenBank/DDBJ databases">
        <title>Conservation and host-specific expression of non-tandemly repeated heterogenous ribosome RNA gene in arbuscular mycorrhizal fungi.</title>
        <authorList>
            <person name="Maeda T."/>
            <person name="Kobayashi Y."/>
            <person name="Nakagawa T."/>
            <person name="Ezawa T."/>
            <person name="Yamaguchi K."/>
            <person name="Bino T."/>
            <person name="Nishimoto Y."/>
            <person name="Shigenobu S."/>
            <person name="Kawaguchi M."/>
        </authorList>
    </citation>
    <scope>NUCLEOTIDE SEQUENCE</scope>
    <source>
        <strain evidence="7">HR1</strain>
    </source>
</reference>
<gene>
    <name evidence="7" type="ORF">RCL2_000329400</name>
</gene>
<feature type="compositionally biased region" description="Low complexity" evidence="5">
    <location>
        <begin position="332"/>
        <end position="350"/>
    </location>
</feature>
<dbReference type="GO" id="GO:0005506">
    <property type="term" value="F:iron ion binding"/>
    <property type="evidence" value="ECO:0007669"/>
    <property type="project" value="InterPro"/>
</dbReference>
<evidence type="ECO:0000313" key="8">
    <source>
        <dbReference type="Proteomes" id="UP000615446"/>
    </source>
</evidence>
<keyword evidence="4" id="KW-0472">Membrane</keyword>
<dbReference type="GO" id="GO:0016491">
    <property type="term" value="F:oxidoreductase activity"/>
    <property type="evidence" value="ECO:0007669"/>
    <property type="project" value="InterPro"/>
</dbReference>
<proteinExistence type="predicted"/>
<evidence type="ECO:0000259" key="6">
    <source>
        <dbReference type="Pfam" id="PF04116"/>
    </source>
</evidence>
<evidence type="ECO:0000256" key="2">
    <source>
        <dbReference type="ARBA" id="ARBA00022692"/>
    </source>
</evidence>
<dbReference type="AlphaFoldDB" id="A0A8H3QE51"/>
<organism evidence="7 8">
    <name type="scientific">Rhizophagus clarus</name>
    <dbReference type="NCBI Taxonomy" id="94130"/>
    <lineage>
        <taxon>Eukaryota</taxon>
        <taxon>Fungi</taxon>
        <taxon>Fungi incertae sedis</taxon>
        <taxon>Mucoromycota</taxon>
        <taxon>Glomeromycotina</taxon>
        <taxon>Glomeromycetes</taxon>
        <taxon>Glomerales</taxon>
        <taxon>Glomeraceae</taxon>
        <taxon>Rhizophagus</taxon>
    </lineage>
</organism>
<evidence type="ECO:0000256" key="5">
    <source>
        <dbReference type="SAM" id="MobiDB-lite"/>
    </source>
</evidence>
<name>A0A8H3QE51_9GLOM</name>
<accession>A0A8H3QE51</accession>
<sequence length="350" mass="40955">MRLKINIFPASVKLIRHAIVLLHMKVHYRTNVQIKKNFFFFSSNMNNNNTLENSFNASYEELNFVEKAWINYFNLFESEAIATAVIAFLMHEIVYFGRCIPFFIADYIPSFAKYKLQPAKVNTAKEQWTCLKSVLTSHFLIELPLIFGFHPVATFFGMEITTVPFPHWQTMCYQIALFFVMEDTFHYWFHRLLHYGPFYRYIHKQHHEYSAPFGLAAEYAHPLEVLILGTGTIGGPLLWVSITRNLHLITVFIWISLRLFQAIDAHSGYDFPWSLRHFLPFWAGAEHHDYHHMAFVNCFSTSFRWWDHLMGTDLKYKAYRQKREEQADELKAAATSGSTTASSSGSKKSN</sequence>
<dbReference type="Pfam" id="PF04116">
    <property type="entry name" value="FA_hydroxylase"/>
    <property type="match status" value="1"/>
</dbReference>
<evidence type="ECO:0000256" key="3">
    <source>
        <dbReference type="ARBA" id="ARBA00022989"/>
    </source>
</evidence>
<dbReference type="InterPro" id="IPR006694">
    <property type="entry name" value="Fatty_acid_hydroxylase"/>
</dbReference>